<organism evidence="2 3">
    <name type="scientific">Methylobacterium hispanicum</name>
    <dbReference type="NCBI Taxonomy" id="270350"/>
    <lineage>
        <taxon>Bacteria</taxon>
        <taxon>Pseudomonadati</taxon>
        <taxon>Pseudomonadota</taxon>
        <taxon>Alphaproteobacteria</taxon>
        <taxon>Hyphomicrobiales</taxon>
        <taxon>Methylobacteriaceae</taxon>
        <taxon>Methylobacterium</taxon>
    </lineage>
</organism>
<feature type="region of interest" description="Disordered" evidence="1">
    <location>
        <begin position="43"/>
        <end position="67"/>
    </location>
</feature>
<dbReference type="AlphaFoldDB" id="A0AAV5A1M2"/>
<feature type="compositionally biased region" description="Low complexity" evidence="1">
    <location>
        <begin position="1"/>
        <end position="13"/>
    </location>
</feature>
<keyword evidence="3" id="KW-1185">Reference proteome</keyword>
<proteinExistence type="predicted"/>
<dbReference type="EMBL" id="BPQO01000081">
    <property type="protein sequence ID" value="GJD92805.1"/>
    <property type="molecule type" value="Genomic_DNA"/>
</dbReference>
<feature type="region of interest" description="Disordered" evidence="1">
    <location>
        <begin position="1"/>
        <end position="26"/>
    </location>
</feature>
<dbReference type="Proteomes" id="UP001055247">
    <property type="component" value="Unassembled WGS sequence"/>
</dbReference>
<gene>
    <name evidence="2" type="ORF">BHAOGJBA_6365</name>
</gene>
<evidence type="ECO:0000313" key="2">
    <source>
        <dbReference type="EMBL" id="GJD92805.1"/>
    </source>
</evidence>
<comment type="caution">
    <text evidence="2">The sequence shown here is derived from an EMBL/GenBank/DDBJ whole genome shotgun (WGS) entry which is preliminary data.</text>
</comment>
<protein>
    <submittedName>
        <fullName evidence="2">Uncharacterized protein</fullName>
    </submittedName>
</protein>
<reference evidence="2" key="2">
    <citation type="submission" date="2021-08" db="EMBL/GenBank/DDBJ databases">
        <authorList>
            <person name="Tani A."/>
            <person name="Ola A."/>
            <person name="Ogura Y."/>
            <person name="Katsura K."/>
            <person name="Hayashi T."/>
        </authorList>
    </citation>
    <scope>NUCLEOTIDE SEQUENCE</scope>
    <source>
        <strain evidence="2">DSM 16372</strain>
    </source>
</reference>
<reference evidence="2" key="1">
    <citation type="journal article" date="2016" name="Front. Microbiol.">
        <title>Genome Sequence of the Piezophilic, Mesophilic Sulfate-Reducing Bacterium Desulfovibrio indicus J2T.</title>
        <authorList>
            <person name="Cao J."/>
            <person name="Maignien L."/>
            <person name="Shao Z."/>
            <person name="Alain K."/>
            <person name="Jebbar M."/>
        </authorList>
    </citation>
    <scope>NUCLEOTIDE SEQUENCE</scope>
    <source>
        <strain evidence="2">DSM 16372</strain>
    </source>
</reference>
<accession>A0AAV5A1M2</accession>
<name>A0AAV5A1M2_9HYPH</name>
<sequence>MSTSTKRSGSRTSMPKAAPVTTRPAASVTRTWLVAAGAAALGVPEIRPVSGSRTSPAGRAEPSRLKA</sequence>
<evidence type="ECO:0000256" key="1">
    <source>
        <dbReference type="SAM" id="MobiDB-lite"/>
    </source>
</evidence>
<evidence type="ECO:0000313" key="3">
    <source>
        <dbReference type="Proteomes" id="UP001055247"/>
    </source>
</evidence>